<keyword evidence="4 9" id="KW-0812">Transmembrane</keyword>
<feature type="transmembrane region" description="Helical" evidence="9">
    <location>
        <begin position="636"/>
        <end position="657"/>
    </location>
</feature>
<keyword evidence="7 9" id="KW-0406">Ion transport</keyword>
<dbReference type="EMBL" id="CAJOBZ010000001">
    <property type="protein sequence ID" value="CAF4744797.1"/>
    <property type="molecule type" value="Genomic_DNA"/>
</dbReference>
<evidence type="ECO:0000256" key="3">
    <source>
        <dbReference type="ARBA" id="ARBA00022448"/>
    </source>
</evidence>
<dbReference type="GO" id="GO:0046961">
    <property type="term" value="F:proton-transporting ATPase activity, rotational mechanism"/>
    <property type="evidence" value="ECO:0007669"/>
    <property type="project" value="InterPro"/>
</dbReference>
<evidence type="ECO:0000256" key="1">
    <source>
        <dbReference type="ARBA" id="ARBA00004141"/>
    </source>
</evidence>
<evidence type="ECO:0000313" key="11">
    <source>
        <dbReference type="EMBL" id="CAF4744797.1"/>
    </source>
</evidence>
<comment type="subcellular location">
    <subcellularLocation>
        <location evidence="1">Membrane</location>
        <topology evidence="1">Multi-pass membrane protein</topology>
    </subcellularLocation>
</comment>
<dbReference type="PANTHER" id="PTHR11629">
    <property type="entry name" value="VACUOLAR PROTON ATPASES"/>
    <property type="match status" value="1"/>
</dbReference>
<dbReference type="Pfam" id="PF01496">
    <property type="entry name" value="V_ATPase_I"/>
    <property type="match status" value="1"/>
</dbReference>
<feature type="transmembrane region" description="Helical" evidence="9">
    <location>
        <begin position="527"/>
        <end position="545"/>
    </location>
</feature>
<evidence type="ECO:0000256" key="7">
    <source>
        <dbReference type="ARBA" id="ARBA00023065"/>
    </source>
</evidence>
<dbReference type="InterPro" id="IPR026028">
    <property type="entry name" value="V-type_ATPase_116kDa_su_euka"/>
</dbReference>
<dbReference type="AlphaFoldDB" id="A0A821L3F0"/>
<dbReference type="InterPro" id="IPR002490">
    <property type="entry name" value="V-ATPase_116kDa_su"/>
</dbReference>
<dbReference type="GO" id="GO:0007035">
    <property type="term" value="P:vacuolar acidification"/>
    <property type="evidence" value="ECO:0007669"/>
    <property type="project" value="TreeGrafter"/>
</dbReference>
<comment type="similarity">
    <text evidence="2 9">Belongs to the V-ATPase 116 kDa subunit family.</text>
</comment>
<evidence type="ECO:0000256" key="8">
    <source>
        <dbReference type="ARBA" id="ARBA00023136"/>
    </source>
</evidence>
<keyword evidence="5 9" id="KW-0375">Hydrogen ion transport</keyword>
<evidence type="ECO:0000256" key="9">
    <source>
        <dbReference type="RuleBase" id="RU361189"/>
    </source>
</evidence>
<keyword evidence="6 9" id="KW-1133">Transmembrane helix</keyword>
<keyword evidence="10" id="KW-0175">Coiled coil</keyword>
<proteinExistence type="inferred from homology"/>
<keyword evidence="3 9" id="KW-0813">Transport</keyword>
<evidence type="ECO:0000256" key="4">
    <source>
        <dbReference type="ARBA" id="ARBA00022692"/>
    </source>
</evidence>
<evidence type="ECO:0000313" key="12">
    <source>
        <dbReference type="Proteomes" id="UP000663880"/>
    </source>
</evidence>
<feature type="coiled-coil region" evidence="10">
    <location>
        <begin position="94"/>
        <end position="121"/>
    </location>
</feature>
<comment type="function">
    <text evidence="9">Essential component of the vacuolar proton pump (V-ATPase), a multimeric enzyme that catalyzes the translocation of protons across the membranes. Required for assembly and activity of the V-ATPase.</text>
</comment>
<dbReference type="GO" id="GO:0051117">
    <property type="term" value="F:ATPase binding"/>
    <property type="evidence" value="ECO:0007669"/>
    <property type="project" value="TreeGrafter"/>
</dbReference>
<evidence type="ECO:0000256" key="6">
    <source>
        <dbReference type="ARBA" id="ARBA00022989"/>
    </source>
</evidence>
<protein>
    <recommendedName>
        <fullName evidence="9">V-type proton ATPase subunit a</fullName>
    </recommendedName>
</protein>
<dbReference type="GO" id="GO:0005886">
    <property type="term" value="C:plasma membrane"/>
    <property type="evidence" value="ECO:0007669"/>
    <property type="project" value="TreeGrafter"/>
</dbReference>
<keyword evidence="12" id="KW-1185">Reference proteome</keyword>
<feature type="transmembrane region" description="Helical" evidence="9">
    <location>
        <begin position="565"/>
        <end position="585"/>
    </location>
</feature>
<dbReference type="PIRSF" id="PIRSF001293">
    <property type="entry name" value="ATP6V0A1"/>
    <property type="match status" value="1"/>
</dbReference>
<reference evidence="11" key="1">
    <citation type="submission" date="2021-02" db="EMBL/GenBank/DDBJ databases">
        <authorList>
            <person name="Steward A R."/>
        </authorList>
    </citation>
    <scope>NUCLEOTIDE SEQUENCE</scope>
</reference>
<feature type="transmembrane region" description="Helical" evidence="9">
    <location>
        <begin position="435"/>
        <end position="460"/>
    </location>
</feature>
<keyword evidence="8 9" id="KW-0472">Membrane</keyword>
<dbReference type="OrthoDB" id="10264220at2759"/>
<comment type="caution">
    <text evidence="11">The sequence shown here is derived from an EMBL/GenBank/DDBJ whole genome shotgun (WGS) entry which is preliminary data.</text>
</comment>
<name>A0A821L3F0_9NEOP</name>
<accession>A0A821L3F0</accession>
<dbReference type="PANTHER" id="PTHR11629:SF61">
    <property type="entry name" value="V-TYPE PROTON ATPASE SUBUNIT A"/>
    <property type="match status" value="1"/>
</dbReference>
<feature type="transmembrane region" description="Helical" evidence="9">
    <location>
        <begin position="389"/>
        <end position="415"/>
    </location>
</feature>
<evidence type="ECO:0000256" key="10">
    <source>
        <dbReference type="SAM" id="Coils"/>
    </source>
</evidence>
<evidence type="ECO:0000256" key="2">
    <source>
        <dbReference type="ARBA" id="ARBA00009904"/>
    </source>
</evidence>
<evidence type="ECO:0000256" key="5">
    <source>
        <dbReference type="ARBA" id="ARBA00022781"/>
    </source>
</evidence>
<gene>
    <name evidence="11" type="ORF">PMACD_LOCUS271</name>
</gene>
<sequence length="841" mass="96668">MGCMLRSDLMSLCEIFIQPECAFEVLSRLGETGNVQFLDMTPDVKAFNRSYIMELCGCVEMERKLIYMQGEMMKDNIDIPPLEVEPQALPLNEMKSLDNLLEKWESEVQDLSDNQVALLKNYLELSEMYYVLTHIGNLLGDTELTSESLFGKASSAGDGSAGHLTVMCGVVQRSRCFPFEMMLWRVSRGNIYYRQAADDAFLQDPQTGQELRKVAFLAVFQGEALSSRMEKVCNGFRVNVYSCPETIDERMDMLHKLDVRIGDLEKVIRKTKYHRCKALVTIARQYSTWIAQIKKAKAIYHTMNMFTLDITRRCLIGQCWVPDLDLPIVKEVLETCSEEMESNVPSFISKTETSLTPPTYHRTNKFTRGFQALINAYGDSTYGELNPGLYTVITFPFLFSVMFGDVCHGVILFAFGAWMVKSEKKFLGKPSTNEIWNIFFGGRYVILLMGVFTLFTGFLYNEYFSKPITLMTPYWKNTFTREEIEKNQYITLNPVFETNSPYIFGVDPIWKLAKNKIMALNSLKMKLSIIIGIVHMIFGLSLSLLTICNYFKRHYAIYLEFIPQMLFLCGLFLWLVILMYMKWFLYSGKTTDLKTGAGCAPLILILFIDMVLASTSKPVEEDCDAYMFEGQEGLQSILVLVSLVCVPILLFGSPVYLNRYNKKRKEEALKKISNFRKYQRIDSDKKEEQSILDEIEKYSTSFGELMIHQAVHTIEFVLSTISHTASYLRLWALSLAHEQLSEMLWVMIFAKLALRDTSSMGPIKIFLIFAIWAVFTLSILVIMEGLSAFLHTLRLHWVEFMSKFYHGGGYPFKPFNFRSILSGDAKDDKEGICKRRAKTEY</sequence>
<organism evidence="11 12">
    <name type="scientific">Pieris macdunnoughi</name>
    <dbReference type="NCBI Taxonomy" id="345717"/>
    <lineage>
        <taxon>Eukaryota</taxon>
        <taxon>Metazoa</taxon>
        <taxon>Ecdysozoa</taxon>
        <taxon>Arthropoda</taxon>
        <taxon>Hexapoda</taxon>
        <taxon>Insecta</taxon>
        <taxon>Pterygota</taxon>
        <taxon>Neoptera</taxon>
        <taxon>Endopterygota</taxon>
        <taxon>Lepidoptera</taxon>
        <taxon>Glossata</taxon>
        <taxon>Ditrysia</taxon>
        <taxon>Papilionoidea</taxon>
        <taxon>Pieridae</taxon>
        <taxon>Pierinae</taxon>
        <taxon>Pieris</taxon>
    </lineage>
</organism>
<dbReference type="Proteomes" id="UP000663880">
    <property type="component" value="Unassembled WGS sequence"/>
</dbReference>
<dbReference type="GO" id="GO:0000220">
    <property type="term" value="C:vacuolar proton-transporting V-type ATPase, V0 domain"/>
    <property type="evidence" value="ECO:0007669"/>
    <property type="project" value="InterPro"/>
</dbReference>
<feature type="transmembrane region" description="Helical" evidence="9">
    <location>
        <begin position="765"/>
        <end position="790"/>
    </location>
</feature>